<evidence type="ECO:0000256" key="6">
    <source>
        <dbReference type="RuleBase" id="RU361140"/>
    </source>
</evidence>
<dbReference type="InterPro" id="IPR045155">
    <property type="entry name" value="Beta-lactam_cat"/>
</dbReference>
<keyword evidence="5 6" id="KW-0046">Antibiotic resistance</keyword>
<dbReference type="EMBL" id="BAABHS010000036">
    <property type="protein sequence ID" value="GAA4988685.1"/>
    <property type="molecule type" value="Genomic_DNA"/>
</dbReference>
<evidence type="ECO:0000313" key="9">
    <source>
        <dbReference type="Proteomes" id="UP001500466"/>
    </source>
</evidence>
<dbReference type="InterPro" id="IPR023650">
    <property type="entry name" value="Beta-lactam_class-A_AS"/>
</dbReference>
<dbReference type="EC" id="3.5.2.6" evidence="2 6"/>
<evidence type="ECO:0000256" key="1">
    <source>
        <dbReference type="ARBA" id="ARBA00009009"/>
    </source>
</evidence>
<reference evidence="9" key="1">
    <citation type="journal article" date="2019" name="Int. J. Syst. Evol. Microbiol.">
        <title>The Global Catalogue of Microorganisms (GCM) 10K type strain sequencing project: providing services to taxonomists for standard genome sequencing and annotation.</title>
        <authorList>
            <consortium name="The Broad Institute Genomics Platform"/>
            <consortium name="The Broad Institute Genome Sequencing Center for Infectious Disease"/>
            <person name="Wu L."/>
            <person name="Ma J."/>
        </authorList>
    </citation>
    <scope>NUCLEOTIDE SEQUENCE [LARGE SCALE GENOMIC DNA]</scope>
    <source>
        <strain evidence="9">JCM 17986</strain>
    </source>
</reference>
<dbReference type="PANTHER" id="PTHR35333">
    <property type="entry name" value="BETA-LACTAMASE"/>
    <property type="match status" value="1"/>
</dbReference>
<name>A0ABP9I696_9ACTN</name>
<sequence>MERNPSRRGLLVGLTAAGAALVYPSGARAFAGETAPAGVTAHLRALEQAHGARLGVFAHDPRTGRGVAYRADERFPMCSTFKTLAVGAVLRDLDRDGEFLATRLHYTEQDTAAAGYAPITGRADNLTHGMTVSALCAAAIAYSDNAAANLLLRRLGGPAAVTRFCRSLGDPVTRLDRWEPALNSAEPGRITDTSTPRALAGSYARLTLGRALNPRHRELLTGWLRANTTGANRIRAGLPRDWTVADKTGTGDYGTANDVALAWPPSRGPLVLAVLTTKPDAAAAADEPLLAAAASVVAAHT</sequence>
<evidence type="ECO:0000259" key="7">
    <source>
        <dbReference type="Pfam" id="PF13354"/>
    </source>
</evidence>
<proteinExistence type="inferred from homology"/>
<dbReference type="SUPFAM" id="SSF56601">
    <property type="entry name" value="beta-lactamase/transpeptidase-like"/>
    <property type="match status" value="1"/>
</dbReference>
<comment type="catalytic activity">
    <reaction evidence="6">
        <text>a beta-lactam + H2O = a substituted beta-amino acid</text>
        <dbReference type="Rhea" id="RHEA:20401"/>
        <dbReference type="ChEBI" id="CHEBI:15377"/>
        <dbReference type="ChEBI" id="CHEBI:35627"/>
        <dbReference type="ChEBI" id="CHEBI:140347"/>
        <dbReference type="EC" id="3.5.2.6"/>
    </reaction>
</comment>
<evidence type="ECO:0000256" key="3">
    <source>
        <dbReference type="ARBA" id="ARBA00018879"/>
    </source>
</evidence>
<dbReference type="PROSITE" id="PS51318">
    <property type="entry name" value="TAT"/>
    <property type="match status" value="1"/>
</dbReference>
<dbReference type="PRINTS" id="PR00118">
    <property type="entry name" value="BLACTAMASEA"/>
</dbReference>
<dbReference type="Pfam" id="PF13354">
    <property type="entry name" value="Beta-lactamase2"/>
    <property type="match status" value="1"/>
</dbReference>
<dbReference type="PANTHER" id="PTHR35333:SF3">
    <property type="entry name" value="BETA-LACTAMASE-TYPE TRANSPEPTIDASE FOLD CONTAINING PROTEIN"/>
    <property type="match status" value="1"/>
</dbReference>
<protein>
    <recommendedName>
        <fullName evidence="3 6">Beta-lactamase</fullName>
        <ecNumber evidence="2 6">3.5.2.6</ecNumber>
    </recommendedName>
</protein>
<evidence type="ECO:0000256" key="4">
    <source>
        <dbReference type="ARBA" id="ARBA00022801"/>
    </source>
</evidence>
<dbReference type="PROSITE" id="PS00146">
    <property type="entry name" value="BETA_LACTAMASE_A"/>
    <property type="match status" value="1"/>
</dbReference>
<dbReference type="Proteomes" id="UP001500466">
    <property type="component" value="Unassembled WGS sequence"/>
</dbReference>
<evidence type="ECO:0000256" key="5">
    <source>
        <dbReference type="ARBA" id="ARBA00023251"/>
    </source>
</evidence>
<dbReference type="InterPro" id="IPR006311">
    <property type="entry name" value="TAT_signal"/>
</dbReference>
<keyword evidence="9" id="KW-1185">Reference proteome</keyword>
<feature type="domain" description="Beta-lactamase class A catalytic" evidence="7">
    <location>
        <begin position="55"/>
        <end position="276"/>
    </location>
</feature>
<evidence type="ECO:0000313" key="8">
    <source>
        <dbReference type="EMBL" id="GAA4988685.1"/>
    </source>
</evidence>
<dbReference type="InterPro" id="IPR012338">
    <property type="entry name" value="Beta-lactam/transpept-like"/>
</dbReference>
<comment type="caution">
    <text evidence="8">The sequence shown here is derived from an EMBL/GenBank/DDBJ whole genome shotgun (WGS) entry which is preliminary data.</text>
</comment>
<comment type="similarity">
    <text evidence="1 6">Belongs to the class-A beta-lactamase family.</text>
</comment>
<dbReference type="InterPro" id="IPR000871">
    <property type="entry name" value="Beta-lactam_class-A"/>
</dbReference>
<organism evidence="8 9">
    <name type="scientific">Yinghuangia aomiensis</name>
    <dbReference type="NCBI Taxonomy" id="676205"/>
    <lineage>
        <taxon>Bacteria</taxon>
        <taxon>Bacillati</taxon>
        <taxon>Actinomycetota</taxon>
        <taxon>Actinomycetes</taxon>
        <taxon>Kitasatosporales</taxon>
        <taxon>Streptomycetaceae</taxon>
        <taxon>Yinghuangia</taxon>
    </lineage>
</organism>
<accession>A0ABP9I696</accession>
<gene>
    <name evidence="8" type="primary">bla</name>
    <name evidence="8" type="ORF">GCM10023205_69600</name>
</gene>
<evidence type="ECO:0000256" key="2">
    <source>
        <dbReference type="ARBA" id="ARBA00012865"/>
    </source>
</evidence>
<keyword evidence="4 6" id="KW-0378">Hydrolase</keyword>
<dbReference type="NCBIfam" id="NF033103">
    <property type="entry name" value="bla_class_A"/>
    <property type="match status" value="1"/>
</dbReference>
<dbReference type="Gene3D" id="3.40.710.10">
    <property type="entry name" value="DD-peptidase/beta-lactamase superfamily"/>
    <property type="match status" value="1"/>
</dbReference>